<comment type="subcellular location">
    <subcellularLocation>
        <location evidence="2">Cell membrane</location>
    </subcellularLocation>
    <subcellularLocation>
        <location evidence="1">Endomembrane system</location>
        <topology evidence="1">Multi-pass membrane protein</topology>
    </subcellularLocation>
</comment>
<organism evidence="11 12">
    <name type="scientific">Olea europaea subsp. europaea</name>
    <dbReference type="NCBI Taxonomy" id="158383"/>
    <lineage>
        <taxon>Eukaryota</taxon>
        <taxon>Viridiplantae</taxon>
        <taxon>Streptophyta</taxon>
        <taxon>Embryophyta</taxon>
        <taxon>Tracheophyta</taxon>
        <taxon>Spermatophyta</taxon>
        <taxon>Magnoliopsida</taxon>
        <taxon>eudicotyledons</taxon>
        <taxon>Gunneridae</taxon>
        <taxon>Pentapetalae</taxon>
        <taxon>asterids</taxon>
        <taxon>lamiids</taxon>
        <taxon>Lamiales</taxon>
        <taxon>Oleaceae</taxon>
        <taxon>Oleeae</taxon>
        <taxon>Olea</taxon>
    </lineage>
</organism>
<feature type="transmembrane region" description="Helical" evidence="10">
    <location>
        <begin position="300"/>
        <end position="318"/>
    </location>
</feature>
<evidence type="ECO:0000256" key="2">
    <source>
        <dbReference type="ARBA" id="ARBA00004236"/>
    </source>
</evidence>
<feature type="transmembrane region" description="Helical" evidence="10">
    <location>
        <begin position="192"/>
        <end position="214"/>
    </location>
</feature>
<proteinExistence type="inferred from homology"/>
<dbReference type="InterPro" id="IPR004695">
    <property type="entry name" value="SLAC1/Mae1/Ssu1/TehA"/>
</dbReference>
<dbReference type="GO" id="GO:0090332">
    <property type="term" value="P:stomatal closure"/>
    <property type="evidence" value="ECO:0007669"/>
    <property type="project" value="TreeGrafter"/>
</dbReference>
<dbReference type="Pfam" id="PF03595">
    <property type="entry name" value="SLAC1"/>
    <property type="match status" value="1"/>
</dbReference>
<feature type="transmembrane region" description="Helical" evidence="10">
    <location>
        <begin position="234"/>
        <end position="253"/>
    </location>
</feature>
<evidence type="ECO:0000256" key="10">
    <source>
        <dbReference type="SAM" id="Phobius"/>
    </source>
</evidence>
<feature type="transmembrane region" description="Helical" evidence="10">
    <location>
        <begin position="419"/>
        <end position="441"/>
    </location>
</feature>
<evidence type="ECO:0000256" key="5">
    <source>
        <dbReference type="ARBA" id="ARBA00022475"/>
    </source>
</evidence>
<evidence type="ECO:0000256" key="8">
    <source>
        <dbReference type="ARBA" id="ARBA00023065"/>
    </source>
</evidence>
<dbReference type="CDD" id="cd09323">
    <property type="entry name" value="TDT_SLAC1_like"/>
    <property type="match status" value="1"/>
</dbReference>
<evidence type="ECO:0000256" key="6">
    <source>
        <dbReference type="ARBA" id="ARBA00022692"/>
    </source>
</evidence>
<dbReference type="Proteomes" id="UP000594638">
    <property type="component" value="Unassembled WGS sequence"/>
</dbReference>
<keyword evidence="8" id="KW-0406">Ion transport</keyword>
<keyword evidence="4" id="KW-0813">Transport</keyword>
<dbReference type="GO" id="GO:0008308">
    <property type="term" value="F:voltage-gated monoatomic anion channel activity"/>
    <property type="evidence" value="ECO:0007669"/>
    <property type="project" value="InterPro"/>
</dbReference>
<evidence type="ECO:0000256" key="3">
    <source>
        <dbReference type="ARBA" id="ARBA00007808"/>
    </source>
</evidence>
<feature type="transmembrane region" description="Helical" evidence="10">
    <location>
        <begin position="274"/>
        <end position="294"/>
    </location>
</feature>
<keyword evidence="12" id="KW-1185">Reference proteome</keyword>
<keyword evidence="9 10" id="KW-0472">Membrane</keyword>
<dbReference type="PANTHER" id="PTHR31269:SF11">
    <property type="entry name" value="GUARD CELL S-TYPE ANION CHANNEL SLAC1"/>
    <property type="match status" value="1"/>
</dbReference>
<evidence type="ECO:0000256" key="7">
    <source>
        <dbReference type="ARBA" id="ARBA00022989"/>
    </source>
</evidence>
<dbReference type="PANTHER" id="PTHR31269">
    <property type="entry name" value="S-TYPE ANION CHANNEL SLAH3"/>
    <property type="match status" value="1"/>
</dbReference>
<name>A0A8S0PIP5_OLEEU</name>
<dbReference type="Gene3D" id="1.50.10.150">
    <property type="entry name" value="Voltage-dependent anion channel"/>
    <property type="match status" value="1"/>
</dbReference>
<keyword evidence="7 10" id="KW-1133">Transmembrane helix</keyword>
<dbReference type="InterPro" id="IPR038665">
    <property type="entry name" value="Voltage-dep_anion_channel_sf"/>
</dbReference>
<protein>
    <submittedName>
        <fullName evidence="11">Guard cell S-type anion channel SLAC1</fullName>
    </submittedName>
</protein>
<evidence type="ECO:0000256" key="9">
    <source>
        <dbReference type="ARBA" id="ARBA00023136"/>
    </source>
</evidence>
<keyword evidence="6 10" id="KW-0812">Transmembrane</keyword>
<dbReference type="GO" id="GO:0012505">
    <property type="term" value="C:endomembrane system"/>
    <property type="evidence" value="ECO:0007669"/>
    <property type="project" value="UniProtKB-SubCell"/>
</dbReference>
<keyword evidence="5" id="KW-1003">Cell membrane</keyword>
<comment type="similarity">
    <text evidence="3">Belongs to the SLAC1 S-type anion channel family.</text>
</comment>
<dbReference type="OrthoDB" id="1912323at2759"/>
<dbReference type="GO" id="GO:0005886">
    <property type="term" value="C:plasma membrane"/>
    <property type="evidence" value="ECO:0007669"/>
    <property type="project" value="UniProtKB-SubCell"/>
</dbReference>
<dbReference type="InterPro" id="IPR030183">
    <property type="entry name" value="SLAC/SLAH"/>
</dbReference>
<dbReference type="Gramene" id="OE9A060891T1">
    <property type="protein sequence ID" value="OE9A060891C1"/>
    <property type="gene ID" value="OE9A060891"/>
</dbReference>
<reference evidence="11 12" key="1">
    <citation type="submission" date="2019-12" db="EMBL/GenBank/DDBJ databases">
        <authorList>
            <person name="Alioto T."/>
            <person name="Alioto T."/>
            <person name="Gomez Garrido J."/>
        </authorList>
    </citation>
    <scope>NUCLEOTIDE SEQUENCE [LARGE SCALE GENOMIC DNA]</scope>
</reference>
<sequence>MDLRATSPRSLKTHFVDIHEVLPEEEEEEHKENKIRKMADHKTDKNVNNKQIKMREMKRQHKSFSRQVSLETGFSVLNRELKEKDERKALPRSGKSFGGFGSSLGVGIEGRKGDFNIFRTKSALVRQNSKLPLRKESGVEPQNNDVSAGEFDESVNRSVPAGRYFAALTGPELDQVKDSEDILLPKDEKWPFLLRFPIGCFGMCLGLSSQAVLWRALSTSPATKFLHITPFINLAIWLLALSVLVAVFITYALKCIFYFEAVKREYFHPVRVNFFFAPWVVCMFLAIGAPPVISPETLNPAIWVAFIAPIIFLDLKIYGQWLSGGKRRLSKVANPSSHLSVVGNFVGAILAAKVGWKEAGKFLWAIGFAHYLVVFVTLYQRLPTSEALPKELHPVYSMFIATPAAASIAWGAIYGEFDGLARTCYFIALFLYSSLVVRINFFRGFR</sequence>
<evidence type="ECO:0000256" key="4">
    <source>
        <dbReference type="ARBA" id="ARBA00022448"/>
    </source>
</evidence>
<dbReference type="EMBL" id="CACTIH010000061">
    <property type="protein sequence ID" value="CAA2945773.1"/>
    <property type="molecule type" value="Genomic_DNA"/>
</dbReference>
<gene>
    <name evidence="11" type="ORF">OLEA9_A060891</name>
</gene>
<evidence type="ECO:0000256" key="1">
    <source>
        <dbReference type="ARBA" id="ARBA00004127"/>
    </source>
</evidence>
<feature type="transmembrane region" description="Helical" evidence="10">
    <location>
        <begin position="362"/>
        <end position="382"/>
    </location>
</feature>
<dbReference type="AlphaFoldDB" id="A0A8S0PIP5"/>
<accession>A0A8S0PIP5</accession>
<evidence type="ECO:0000313" key="11">
    <source>
        <dbReference type="EMBL" id="CAA2945773.1"/>
    </source>
</evidence>
<feature type="transmembrane region" description="Helical" evidence="10">
    <location>
        <begin position="394"/>
        <end position="413"/>
    </location>
</feature>
<feature type="transmembrane region" description="Helical" evidence="10">
    <location>
        <begin position="339"/>
        <end position="356"/>
    </location>
</feature>
<evidence type="ECO:0000313" key="12">
    <source>
        <dbReference type="Proteomes" id="UP000594638"/>
    </source>
</evidence>
<dbReference type="GO" id="GO:0006873">
    <property type="term" value="P:intracellular monoatomic ion homeostasis"/>
    <property type="evidence" value="ECO:0007669"/>
    <property type="project" value="InterPro"/>
</dbReference>
<comment type="caution">
    <text evidence="11">The sequence shown here is derived from an EMBL/GenBank/DDBJ whole genome shotgun (WGS) entry which is preliminary data.</text>
</comment>